<organism evidence="1 2">
    <name type="scientific">Lactuca sativa</name>
    <name type="common">Garden lettuce</name>
    <dbReference type="NCBI Taxonomy" id="4236"/>
    <lineage>
        <taxon>Eukaryota</taxon>
        <taxon>Viridiplantae</taxon>
        <taxon>Streptophyta</taxon>
        <taxon>Embryophyta</taxon>
        <taxon>Tracheophyta</taxon>
        <taxon>Spermatophyta</taxon>
        <taxon>Magnoliopsida</taxon>
        <taxon>eudicotyledons</taxon>
        <taxon>Gunneridae</taxon>
        <taxon>Pentapetalae</taxon>
        <taxon>asterids</taxon>
        <taxon>campanulids</taxon>
        <taxon>Asterales</taxon>
        <taxon>Asteraceae</taxon>
        <taxon>Cichorioideae</taxon>
        <taxon>Cichorieae</taxon>
        <taxon>Lactucinae</taxon>
        <taxon>Lactuca</taxon>
    </lineage>
</organism>
<name>A0A9R1UVG9_LACSA</name>
<dbReference type="SUPFAM" id="SSF57414">
    <property type="entry name" value="Hairpin loop containing domain-like"/>
    <property type="match status" value="1"/>
</dbReference>
<evidence type="ECO:0000313" key="2">
    <source>
        <dbReference type="Proteomes" id="UP000235145"/>
    </source>
</evidence>
<reference evidence="1 2" key="1">
    <citation type="journal article" date="2017" name="Nat. Commun.">
        <title>Genome assembly with in vitro proximity ligation data and whole-genome triplication in lettuce.</title>
        <authorList>
            <person name="Reyes-Chin-Wo S."/>
            <person name="Wang Z."/>
            <person name="Yang X."/>
            <person name="Kozik A."/>
            <person name="Arikit S."/>
            <person name="Song C."/>
            <person name="Xia L."/>
            <person name="Froenicke L."/>
            <person name="Lavelle D.O."/>
            <person name="Truco M.J."/>
            <person name="Xia R."/>
            <person name="Zhu S."/>
            <person name="Xu C."/>
            <person name="Xu H."/>
            <person name="Xu X."/>
            <person name="Cox K."/>
            <person name="Korf I."/>
            <person name="Meyers B.C."/>
            <person name="Michelmore R.W."/>
        </authorList>
    </citation>
    <scope>NUCLEOTIDE SEQUENCE [LARGE SCALE GENOMIC DNA]</scope>
    <source>
        <strain evidence="2">cv. Salinas</strain>
        <tissue evidence="1">Seedlings</tissue>
    </source>
</reference>
<dbReference type="AlphaFoldDB" id="A0A9R1UVG9"/>
<dbReference type="Proteomes" id="UP000235145">
    <property type="component" value="Unassembled WGS sequence"/>
</dbReference>
<keyword evidence="2" id="KW-1185">Reference proteome</keyword>
<evidence type="ECO:0000313" key="1">
    <source>
        <dbReference type="EMBL" id="KAJ0194521.1"/>
    </source>
</evidence>
<dbReference type="EMBL" id="NBSK02000008">
    <property type="protein sequence ID" value="KAJ0194521.1"/>
    <property type="molecule type" value="Genomic_DNA"/>
</dbReference>
<sequence length="84" mass="9840">MVVKAKTKENVAARRDLELYCRKRKGVKYDQRAYYALDKNEKKAICELVCVDLTGCRLFGMKSHDCHVFMQRLMPIAFLELLPK</sequence>
<comment type="caution">
    <text evidence="1">The sequence shown here is derived from an EMBL/GenBank/DDBJ whole genome shotgun (WGS) entry which is preliminary data.</text>
</comment>
<accession>A0A9R1UVG9</accession>
<proteinExistence type="predicted"/>
<gene>
    <name evidence="1" type="ORF">LSAT_V11C800424110</name>
</gene>
<protein>
    <submittedName>
        <fullName evidence="1">Uncharacterized protein</fullName>
    </submittedName>
</protein>